<dbReference type="EMBL" id="JALBWM010000005">
    <property type="protein sequence ID" value="MCO1333141.1"/>
    <property type="molecule type" value="Genomic_DNA"/>
</dbReference>
<evidence type="ECO:0000313" key="2">
    <source>
        <dbReference type="Proteomes" id="UP001139028"/>
    </source>
</evidence>
<dbReference type="Proteomes" id="UP001139028">
    <property type="component" value="Unassembled WGS sequence"/>
</dbReference>
<name>A0A9X2EPE6_9GAMM</name>
<comment type="caution">
    <text evidence="1">The sequence shown here is derived from an EMBL/GenBank/DDBJ whole genome shotgun (WGS) entry which is preliminary data.</text>
</comment>
<keyword evidence="2" id="KW-1185">Reference proteome</keyword>
<proteinExistence type="predicted"/>
<evidence type="ECO:0000313" key="1">
    <source>
        <dbReference type="EMBL" id="MCO1333141.1"/>
    </source>
</evidence>
<gene>
    <name evidence="1" type="ORF">MO867_02190</name>
</gene>
<dbReference type="AlphaFoldDB" id="A0A9X2EPE6"/>
<accession>A0A9X2EPE6</accession>
<dbReference type="RefSeq" id="WP_252464310.1">
    <property type="nucleotide sequence ID" value="NZ_JALBWM010000005.1"/>
</dbReference>
<sequence length="188" mass="22130">MKIYKVRPDTSFRMMYPPDEVYESESWEFKCHELVDKIPQFDAYWDDDTSKPLPDIAYLGMSAFAFKKDVAEQMTDILESAGEMLPFYIEGELWYYLNVMEKCESLLDEEKTKYKINQGNIKLIIEDYVFKPEFLSDSSIFKIPQDNHTETFCADRRENDEQVINNFFCAVHGNGFSGLKFTEVFSDE</sequence>
<organism evidence="1 2">
    <name type="scientific">Microbulbifer okhotskensis</name>
    <dbReference type="NCBI Taxonomy" id="2926617"/>
    <lineage>
        <taxon>Bacteria</taxon>
        <taxon>Pseudomonadati</taxon>
        <taxon>Pseudomonadota</taxon>
        <taxon>Gammaproteobacteria</taxon>
        <taxon>Cellvibrionales</taxon>
        <taxon>Microbulbiferaceae</taxon>
        <taxon>Microbulbifer</taxon>
    </lineage>
</organism>
<protein>
    <submittedName>
        <fullName evidence="1">Uncharacterized protein</fullName>
    </submittedName>
</protein>
<reference evidence="1" key="1">
    <citation type="journal article" date="2022" name="Arch. Microbiol.">
        <title>Microbulbifer okhotskensis sp. nov., isolated from a deep bottom sediment of the Okhotsk Sea.</title>
        <authorList>
            <person name="Romanenko L."/>
            <person name="Kurilenko V."/>
            <person name="Otstavnykh N."/>
            <person name="Velansky P."/>
            <person name="Isaeva M."/>
            <person name="Mikhailov V."/>
        </authorList>
    </citation>
    <scope>NUCLEOTIDE SEQUENCE</scope>
    <source>
        <strain evidence="1">OS29</strain>
    </source>
</reference>